<evidence type="ECO:0000313" key="2">
    <source>
        <dbReference type="Proteomes" id="UP000320231"/>
    </source>
</evidence>
<dbReference type="Proteomes" id="UP000320231">
    <property type="component" value="Chromosome"/>
</dbReference>
<dbReference type="AlphaFoldDB" id="A0A455U6Q1"/>
<reference evidence="1 2" key="1">
    <citation type="journal article" date="2019" name="Microbiol. Resour. Announc.">
        <title>Complete Genome Sequence of Halomonas sulfidaeris Strain Esulfide1 Isolated from a Metal Sulfide Rock at a Depth of 2,200 Meters, Obtained Using Nanopore Sequencing.</title>
        <authorList>
            <person name="Saito M."/>
            <person name="Nishigata A."/>
            <person name="Galipon J."/>
            <person name="Arakawa K."/>
        </authorList>
    </citation>
    <scope>NUCLEOTIDE SEQUENCE [LARGE SCALE GENOMIC DNA]</scope>
    <source>
        <strain evidence="1 2">ATCC BAA-803</strain>
    </source>
</reference>
<dbReference type="EMBL" id="AP019514">
    <property type="protein sequence ID" value="BBI60873.1"/>
    <property type="molecule type" value="Genomic_DNA"/>
</dbReference>
<evidence type="ECO:0000313" key="1">
    <source>
        <dbReference type="EMBL" id="BBI60873.1"/>
    </source>
</evidence>
<dbReference type="KEGG" id="hsr:HSBAA_21790"/>
<organism evidence="1 2">
    <name type="scientific">Vreelandella sulfidaeris</name>
    <dbReference type="NCBI Taxonomy" id="115553"/>
    <lineage>
        <taxon>Bacteria</taxon>
        <taxon>Pseudomonadati</taxon>
        <taxon>Pseudomonadota</taxon>
        <taxon>Gammaproteobacteria</taxon>
        <taxon>Oceanospirillales</taxon>
        <taxon>Halomonadaceae</taxon>
        <taxon>Vreelandella</taxon>
    </lineage>
</organism>
<proteinExistence type="predicted"/>
<sequence>MVAWAEGNILLGGDGNDTFEGRGADDFIHGDAWLNVRLSIRELDNDGNVLEGTEAFTVDSPHGHGDDWRRDEAAVELPAGRRHQA</sequence>
<name>A0A455U6Q1_9GAMM</name>
<evidence type="ECO:0008006" key="3">
    <source>
        <dbReference type="Google" id="ProtNLM"/>
    </source>
</evidence>
<accession>A0A455U6Q1</accession>
<gene>
    <name evidence="1" type="ORF">HSBAA_21790</name>
</gene>
<protein>
    <recommendedName>
        <fullName evidence="3">Peptidase M10 serralysin C-terminal domain-containing protein</fullName>
    </recommendedName>
</protein>